<dbReference type="Gene3D" id="1.10.287.820">
    <property type="entry name" value="Acid-sensing ion channel domain"/>
    <property type="match status" value="1"/>
</dbReference>
<evidence type="ECO:0000256" key="2">
    <source>
        <dbReference type="ARBA" id="ARBA00007193"/>
    </source>
</evidence>
<evidence type="ECO:0000256" key="4">
    <source>
        <dbReference type="ARBA" id="ARBA00022461"/>
    </source>
</evidence>
<dbReference type="GO" id="GO:0015280">
    <property type="term" value="F:ligand-gated sodium channel activity"/>
    <property type="evidence" value="ECO:0007669"/>
    <property type="project" value="TreeGrafter"/>
</dbReference>
<dbReference type="PANTHER" id="PTHR11690">
    <property type="entry name" value="AMILORIDE-SENSITIVE SODIUM CHANNEL-RELATED"/>
    <property type="match status" value="1"/>
</dbReference>
<keyword evidence="7" id="KW-0915">Sodium</keyword>
<keyword evidence="9 13" id="KW-0472">Membrane</keyword>
<dbReference type="Gene3D" id="1.10.287.770">
    <property type="entry name" value="YojJ-like"/>
    <property type="match status" value="1"/>
</dbReference>
<name>U5EW41_9DIPT</name>
<evidence type="ECO:0000256" key="6">
    <source>
        <dbReference type="ARBA" id="ARBA00022989"/>
    </source>
</evidence>
<evidence type="ECO:0000256" key="7">
    <source>
        <dbReference type="ARBA" id="ARBA00023053"/>
    </source>
</evidence>
<feature type="transmembrane region" description="Helical" evidence="13">
    <location>
        <begin position="376"/>
        <end position="394"/>
    </location>
</feature>
<dbReference type="PRINTS" id="PR01078">
    <property type="entry name" value="AMINACHANNEL"/>
</dbReference>
<evidence type="ECO:0000256" key="9">
    <source>
        <dbReference type="ARBA" id="ARBA00023136"/>
    </source>
</evidence>
<dbReference type="Pfam" id="PF00858">
    <property type="entry name" value="ASC"/>
    <property type="match status" value="1"/>
</dbReference>
<dbReference type="EMBL" id="GANO01003129">
    <property type="protein sequence ID" value="JAB56742.1"/>
    <property type="molecule type" value="mRNA"/>
</dbReference>
<keyword evidence="11 12" id="KW-0407">Ion channel</keyword>
<proteinExistence type="evidence at transcript level"/>
<reference evidence="14" key="1">
    <citation type="journal article" date="2014" name="Insect Biochem. Mol. Biol.">
        <title>An insight into the sialome of the frog biting fly, Corethrella appendiculata.</title>
        <authorList>
            <person name="Ribeiro J.M.C."/>
            <person name="Chagas A.C."/>
            <person name="Pham V.M."/>
            <person name="Lounibos L.P."/>
            <person name="Calvo E."/>
        </authorList>
    </citation>
    <scope>NUCLEOTIDE SEQUENCE</scope>
    <source>
        <tissue evidence="14">Salivary glands</tissue>
    </source>
</reference>
<protein>
    <submittedName>
        <fullName evidence="14">Putative amiloride-sensitive sodium channel</fullName>
    </submittedName>
</protein>
<comment type="similarity">
    <text evidence="2 12">Belongs to the amiloride-sensitive sodium channel (TC 1.A.6) family.</text>
</comment>
<dbReference type="GO" id="GO:0005886">
    <property type="term" value="C:plasma membrane"/>
    <property type="evidence" value="ECO:0007669"/>
    <property type="project" value="TreeGrafter"/>
</dbReference>
<evidence type="ECO:0000256" key="8">
    <source>
        <dbReference type="ARBA" id="ARBA00023065"/>
    </source>
</evidence>
<feature type="transmembrane region" description="Helical" evidence="13">
    <location>
        <begin position="30"/>
        <end position="50"/>
    </location>
</feature>
<evidence type="ECO:0000256" key="12">
    <source>
        <dbReference type="RuleBase" id="RU000679"/>
    </source>
</evidence>
<evidence type="ECO:0000256" key="5">
    <source>
        <dbReference type="ARBA" id="ARBA00022692"/>
    </source>
</evidence>
<keyword evidence="6 13" id="KW-1133">Transmembrane helix</keyword>
<dbReference type="InterPro" id="IPR001873">
    <property type="entry name" value="ENaC"/>
</dbReference>
<keyword evidence="5 12" id="KW-0812">Transmembrane</keyword>
<organism evidence="14">
    <name type="scientific">Corethrella appendiculata</name>
    <dbReference type="NCBI Taxonomy" id="1370023"/>
    <lineage>
        <taxon>Eukaryota</taxon>
        <taxon>Metazoa</taxon>
        <taxon>Ecdysozoa</taxon>
        <taxon>Arthropoda</taxon>
        <taxon>Hexapoda</taxon>
        <taxon>Insecta</taxon>
        <taxon>Pterygota</taxon>
        <taxon>Neoptera</taxon>
        <taxon>Endopterygota</taxon>
        <taxon>Diptera</taxon>
        <taxon>Nematocera</taxon>
        <taxon>Culicoidea</taxon>
        <taxon>Chaoboridae</taxon>
        <taxon>Corethrella</taxon>
    </lineage>
</organism>
<keyword evidence="8 12" id="KW-0406">Ion transport</keyword>
<dbReference type="PANTHER" id="PTHR11690:SF240">
    <property type="entry name" value="PICKPOCKET 25-RELATED"/>
    <property type="match status" value="1"/>
</dbReference>
<comment type="subcellular location">
    <subcellularLocation>
        <location evidence="1">Membrane</location>
        <topology evidence="1">Multi-pass membrane protein</topology>
    </subcellularLocation>
</comment>
<feature type="non-terminal residue" evidence="14">
    <location>
        <position position="1"/>
    </location>
</feature>
<keyword evidence="4 12" id="KW-0894">Sodium channel</keyword>
<evidence type="ECO:0000313" key="14">
    <source>
        <dbReference type="EMBL" id="JAB56742.1"/>
    </source>
</evidence>
<evidence type="ECO:0000256" key="10">
    <source>
        <dbReference type="ARBA" id="ARBA00023201"/>
    </source>
</evidence>
<dbReference type="AlphaFoldDB" id="U5EW41"/>
<evidence type="ECO:0000256" key="1">
    <source>
        <dbReference type="ARBA" id="ARBA00004141"/>
    </source>
</evidence>
<feature type="transmembrane region" description="Helical" evidence="13">
    <location>
        <begin position="400"/>
        <end position="419"/>
    </location>
</feature>
<keyword evidence="10 12" id="KW-0739">Sodium transport</keyword>
<evidence type="ECO:0000256" key="11">
    <source>
        <dbReference type="ARBA" id="ARBA00023303"/>
    </source>
</evidence>
<evidence type="ECO:0000256" key="13">
    <source>
        <dbReference type="SAM" id="Phobius"/>
    </source>
</evidence>
<sequence length="429" mass="50032">LLRTILQESSIHGVRWLSNGNHHWMEKCSWFVVITVAMVLLYGTCIEHWIRFKDNPTVLSLETDYQNWNFRLPAVTVCSEYVDYNAVDRIIAREWNLLSNDTNYSYYQRFLITLATASLSELYKFKIYENDSTLDSINQLELVKEIKSTLKLPSDYFEFVLTEMGLCYSTTKLYRLQNPSRNTTMSAPKMITKTCRSHDICYLDVVPSFSDKSSYVKIYIHSEDEVAITETQYEVIGSTVLNLQLTIDQRVSHKSVKKISFHSRRCLFPDESKSPYFDIYTMNLCKTTCRIQKSLEYCGCIPFLYNVVEAGPVCNITGLICLNHFYQNWFKTECNCPKLCESIVFKKMSTKNWKTNQFNRKLHISLIYPKTRTRMSVIYSILDLIVSFGGAAGLYLGCSFISIVEFVYFIAEYLIGILMKRKNLRHQMD</sequence>
<accession>U5EW41</accession>
<keyword evidence="3 12" id="KW-0813">Transport</keyword>
<evidence type="ECO:0000256" key="3">
    <source>
        <dbReference type="ARBA" id="ARBA00022448"/>
    </source>
</evidence>